<feature type="transmembrane region" description="Helical" evidence="1">
    <location>
        <begin position="41"/>
        <end position="63"/>
    </location>
</feature>
<evidence type="ECO:0000256" key="1">
    <source>
        <dbReference type="SAM" id="Phobius"/>
    </source>
</evidence>
<dbReference type="OrthoDB" id="4424890at2"/>
<protein>
    <submittedName>
        <fullName evidence="2">Uncharacterized membrane protein YkvI</fullName>
    </submittedName>
</protein>
<dbReference type="EMBL" id="FUZT01000004">
    <property type="protein sequence ID" value="SKC65798.1"/>
    <property type="molecule type" value="Genomic_DNA"/>
</dbReference>
<feature type="transmembrane region" description="Helical" evidence="1">
    <location>
        <begin position="215"/>
        <end position="238"/>
    </location>
</feature>
<evidence type="ECO:0000313" key="3">
    <source>
        <dbReference type="Proteomes" id="UP000190285"/>
    </source>
</evidence>
<dbReference type="InterPro" id="IPR038728">
    <property type="entry name" value="YkvI-like"/>
</dbReference>
<proteinExistence type="predicted"/>
<dbReference type="Proteomes" id="UP000190285">
    <property type="component" value="Unassembled WGS sequence"/>
</dbReference>
<feature type="transmembrane region" description="Helical" evidence="1">
    <location>
        <begin position="183"/>
        <end position="203"/>
    </location>
</feature>
<dbReference type="PANTHER" id="PTHR37814:SF1">
    <property type="entry name" value="MEMBRANE PROTEIN"/>
    <property type="match status" value="1"/>
</dbReference>
<reference evidence="2 3" key="1">
    <citation type="submission" date="2017-02" db="EMBL/GenBank/DDBJ databases">
        <authorList>
            <person name="Peterson S.W."/>
        </authorList>
    </citation>
    <scope>NUCLEOTIDE SEQUENCE [LARGE SCALE GENOMIC DNA]</scope>
    <source>
        <strain evidence="2 3">M1</strain>
    </source>
</reference>
<organism evidence="2 3">
    <name type="scientific">Maledivibacter halophilus</name>
    <dbReference type="NCBI Taxonomy" id="36842"/>
    <lineage>
        <taxon>Bacteria</taxon>
        <taxon>Bacillati</taxon>
        <taxon>Bacillota</taxon>
        <taxon>Clostridia</taxon>
        <taxon>Peptostreptococcales</taxon>
        <taxon>Caminicellaceae</taxon>
        <taxon>Maledivibacter</taxon>
    </lineage>
</organism>
<name>A0A1T5KR99_9FIRM</name>
<dbReference type="PANTHER" id="PTHR37814">
    <property type="entry name" value="CONSERVED MEMBRANE PROTEIN"/>
    <property type="match status" value="1"/>
</dbReference>
<feature type="transmembrane region" description="Helical" evidence="1">
    <location>
        <begin position="325"/>
        <end position="346"/>
    </location>
</feature>
<feature type="transmembrane region" description="Helical" evidence="1">
    <location>
        <begin position="266"/>
        <end position="289"/>
    </location>
</feature>
<dbReference type="RefSeq" id="WP_079491338.1">
    <property type="nucleotide sequence ID" value="NZ_FUZT01000004.1"/>
</dbReference>
<feature type="transmembrane region" description="Helical" evidence="1">
    <location>
        <begin position="118"/>
        <end position="136"/>
    </location>
</feature>
<dbReference type="AlphaFoldDB" id="A0A1T5KR99"/>
<accession>A0A1T5KR99</accession>
<sequence>MKGNKITYFSISTAFIGTLIGAGFASGQELMQFFGRFGAKGIVGSCLTAFCFSILGIIIMLTARNMKTSSYEEVSVPNVKILKVFANSVITFFSFAGVTVMIAGTGSLFSTLTGSEEFVGKIIITIIIIITTCFGTDGLINSFNIVVPVMIAIAAIAGTVGYLSGIDALFYDPIKFHGLTNNWFLSAMLFVSYNTVIAIAVLVPLGVKSKSKMDIIGGAAVGGIILGSIGTVLCFAIVKNFTLVYKTDLPMLVIAQHNNKFLGVTYAFVLFSGIFTTAAGLMFALVERLYVYNTKITKNKILISMIIGLSALFCSRVGFTKLVSILYPIKGYLGFIILSFLFYNYIKSRRIKAHIK</sequence>
<keyword evidence="3" id="KW-1185">Reference proteome</keyword>
<dbReference type="STRING" id="36842.SAMN02194393_02039"/>
<gene>
    <name evidence="2" type="ORF">SAMN02194393_02039</name>
</gene>
<evidence type="ECO:0000313" key="2">
    <source>
        <dbReference type="EMBL" id="SKC65798.1"/>
    </source>
</evidence>
<keyword evidence="1" id="KW-0812">Transmembrane</keyword>
<feature type="transmembrane region" description="Helical" evidence="1">
    <location>
        <begin position="143"/>
        <end position="163"/>
    </location>
</feature>
<feature type="transmembrane region" description="Helical" evidence="1">
    <location>
        <begin position="84"/>
        <end position="106"/>
    </location>
</feature>
<keyword evidence="1" id="KW-0472">Membrane</keyword>
<keyword evidence="1" id="KW-1133">Transmembrane helix</keyword>
<feature type="transmembrane region" description="Helical" evidence="1">
    <location>
        <begin position="301"/>
        <end position="319"/>
    </location>
</feature>